<accession>A0A1M5FAR1</accession>
<name>A0A1M5FAR1_VIBGA</name>
<gene>
    <name evidence="1" type="ORF">SAMN02745781_03423</name>
</gene>
<organism evidence="1 2">
    <name type="scientific">Vibrio gazogenes DSM 21264 = NBRC 103151</name>
    <dbReference type="NCBI Taxonomy" id="1123492"/>
    <lineage>
        <taxon>Bacteria</taxon>
        <taxon>Pseudomonadati</taxon>
        <taxon>Pseudomonadota</taxon>
        <taxon>Gammaproteobacteria</taxon>
        <taxon>Vibrionales</taxon>
        <taxon>Vibrionaceae</taxon>
        <taxon>Vibrio</taxon>
    </lineage>
</organism>
<keyword evidence="2" id="KW-1185">Reference proteome</keyword>
<reference evidence="2" key="1">
    <citation type="submission" date="2016-11" db="EMBL/GenBank/DDBJ databases">
        <authorList>
            <person name="Varghese N."/>
            <person name="Submissions S."/>
        </authorList>
    </citation>
    <scope>NUCLEOTIDE SEQUENCE [LARGE SCALE GENOMIC DNA]</scope>
    <source>
        <strain evidence="2">DSM 21264</strain>
    </source>
</reference>
<dbReference type="EMBL" id="FQUH01000019">
    <property type="protein sequence ID" value="SHF88700.1"/>
    <property type="molecule type" value="Genomic_DNA"/>
</dbReference>
<protein>
    <submittedName>
        <fullName evidence="1">Uncharacterized protein</fullName>
    </submittedName>
</protein>
<dbReference type="AlphaFoldDB" id="A0A1M5FAR1"/>
<dbReference type="RefSeq" id="WP_072962020.1">
    <property type="nucleotide sequence ID" value="NZ_FQUH01000019.1"/>
</dbReference>
<evidence type="ECO:0000313" key="1">
    <source>
        <dbReference type="EMBL" id="SHF88700.1"/>
    </source>
</evidence>
<evidence type="ECO:0000313" key="2">
    <source>
        <dbReference type="Proteomes" id="UP000184159"/>
    </source>
</evidence>
<proteinExistence type="predicted"/>
<sequence length="129" mass="14591">MKLYYLPITHECVTSAQSNSIELTKDDIALWIGETLPKGKVLKPGVYPFVLVDDPSINIQEHLWVVEELKYANIQITYHEDNSTRPDGSSRATSSEAEWRGYRVLLQNYTSQTDDGLIIVNGERPARPA</sequence>
<dbReference type="Proteomes" id="UP000184159">
    <property type="component" value="Unassembled WGS sequence"/>
</dbReference>